<dbReference type="Proteomes" id="UP000230233">
    <property type="component" value="Unassembled WGS sequence"/>
</dbReference>
<protein>
    <submittedName>
        <fullName evidence="2">Uncharacterized protein</fullName>
    </submittedName>
</protein>
<dbReference type="AlphaFoldDB" id="A0A2G5SFN7"/>
<evidence type="ECO:0000256" key="1">
    <source>
        <dbReference type="SAM" id="Phobius"/>
    </source>
</evidence>
<keyword evidence="1" id="KW-0812">Transmembrane</keyword>
<keyword evidence="1" id="KW-0472">Membrane</keyword>
<proteinExistence type="predicted"/>
<gene>
    <name evidence="2" type="ORF">B9Z55_027566</name>
</gene>
<dbReference type="OrthoDB" id="10520567at2759"/>
<reference evidence="3" key="1">
    <citation type="submission" date="2017-10" db="EMBL/GenBank/DDBJ databases">
        <title>Rapid genome shrinkage in a self-fertile nematode reveals novel sperm competition proteins.</title>
        <authorList>
            <person name="Yin D."/>
            <person name="Schwarz E.M."/>
            <person name="Thomas C.G."/>
            <person name="Felde R.L."/>
            <person name="Korf I.F."/>
            <person name="Cutter A.D."/>
            <person name="Schartner C.M."/>
            <person name="Ralston E.J."/>
            <person name="Meyer B.J."/>
            <person name="Haag E.S."/>
        </authorList>
    </citation>
    <scope>NUCLEOTIDE SEQUENCE [LARGE SCALE GENOMIC DNA]</scope>
    <source>
        <strain evidence="3">JU1422</strain>
    </source>
</reference>
<evidence type="ECO:0000313" key="2">
    <source>
        <dbReference type="EMBL" id="PIC13703.1"/>
    </source>
</evidence>
<name>A0A2G5SFN7_9PELO</name>
<organism evidence="2 3">
    <name type="scientific">Caenorhabditis nigoni</name>
    <dbReference type="NCBI Taxonomy" id="1611254"/>
    <lineage>
        <taxon>Eukaryota</taxon>
        <taxon>Metazoa</taxon>
        <taxon>Ecdysozoa</taxon>
        <taxon>Nematoda</taxon>
        <taxon>Chromadorea</taxon>
        <taxon>Rhabditida</taxon>
        <taxon>Rhabditina</taxon>
        <taxon>Rhabditomorpha</taxon>
        <taxon>Rhabditoidea</taxon>
        <taxon>Rhabditidae</taxon>
        <taxon>Peloderinae</taxon>
        <taxon>Caenorhabditis</taxon>
    </lineage>
</organism>
<accession>A0A2G5SFN7</accession>
<comment type="caution">
    <text evidence="2">The sequence shown here is derived from an EMBL/GenBank/DDBJ whole genome shotgun (WGS) entry which is preliminary data.</text>
</comment>
<dbReference type="EMBL" id="PDUG01000011">
    <property type="protein sequence ID" value="PIC13703.1"/>
    <property type="molecule type" value="Genomic_DNA"/>
</dbReference>
<keyword evidence="1" id="KW-1133">Transmembrane helix</keyword>
<evidence type="ECO:0000313" key="3">
    <source>
        <dbReference type="Proteomes" id="UP000230233"/>
    </source>
</evidence>
<feature type="transmembrane region" description="Helical" evidence="1">
    <location>
        <begin position="54"/>
        <end position="77"/>
    </location>
</feature>
<keyword evidence="3" id="KW-1185">Reference proteome</keyword>
<sequence length="99" mass="11262">MKIDNKSPILEMVPPIENVGNPKIEVTVCRNLTENIIDAVRVTEDDGTEGWLKIVLGGCISAFFFCKTIINILILQFQIDFYSIKRIFENSIHSLARSY</sequence>